<dbReference type="Proteomes" id="UP000541444">
    <property type="component" value="Unassembled WGS sequence"/>
</dbReference>
<organism evidence="1 2">
    <name type="scientific">Kingdonia uniflora</name>
    <dbReference type="NCBI Taxonomy" id="39325"/>
    <lineage>
        <taxon>Eukaryota</taxon>
        <taxon>Viridiplantae</taxon>
        <taxon>Streptophyta</taxon>
        <taxon>Embryophyta</taxon>
        <taxon>Tracheophyta</taxon>
        <taxon>Spermatophyta</taxon>
        <taxon>Magnoliopsida</taxon>
        <taxon>Ranunculales</taxon>
        <taxon>Circaeasteraceae</taxon>
        <taxon>Kingdonia</taxon>
    </lineage>
</organism>
<dbReference type="EMBL" id="JACGCM010000944">
    <property type="protein sequence ID" value="KAF6164005.1"/>
    <property type="molecule type" value="Genomic_DNA"/>
</dbReference>
<evidence type="ECO:0000313" key="2">
    <source>
        <dbReference type="Proteomes" id="UP000541444"/>
    </source>
</evidence>
<accession>A0A7J7NA19</accession>
<reference evidence="1 2" key="1">
    <citation type="journal article" date="2020" name="IScience">
        <title>Genome Sequencing of the Endangered Kingdonia uniflora (Circaeasteraceae, Ranunculales) Reveals Potential Mechanisms of Evolutionary Specialization.</title>
        <authorList>
            <person name="Sun Y."/>
            <person name="Deng T."/>
            <person name="Zhang A."/>
            <person name="Moore M.J."/>
            <person name="Landis J.B."/>
            <person name="Lin N."/>
            <person name="Zhang H."/>
            <person name="Zhang X."/>
            <person name="Huang J."/>
            <person name="Zhang X."/>
            <person name="Sun H."/>
            <person name="Wang H."/>
        </authorList>
    </citation>
    <scope>NUCLEOTIDE SEQUENCE [LARGE SCALE GENOMIC DNA]</scope>
    <source>
        <strain evidence="1">TB1705</strain>
        <tissue evidence="1">Leaf</tissue>
    </source>
</reference>
<dbReference type="AlphaFoldDB" id="A0A7J7NA19"/>
<sequence length="74" mass="8391">MQMGHYMILQLLLSVKGTRTFHFTTEEFSKIMIITLWMISKPTSTAIIAELLQLVHHPLSCRISHKAPNTASPV</sequence>
<evidence type="ECO:0000313" key="1">
    <source>
        <dbReference type="EMBL" id="KAF6164005.1"/>
    </source>
</evidence>
<name>A0A7J7NA19_9MAGN</name>
<proteinExistence type="predicted"/>
<gene>
    <name evidence="1" type="ORF">GIB67_028709</name>
</gene>
<comment type="caution">
    <text evidence="1">The sequence shown here is derived from an EMBL/GenBank/DDBJ whole genome shotgun (WGS) entry which is preliminary data.</text>
</comment>
<protein>
    <submittedName>
        <fullName evidence="1">Uncharacterized protein</fullName>
    </submittedName>
</protein>
<keyword evidence="2" id="KW-1185">Reference proteome</keyword>